<gene>
    <name evidence="4" type="ORF">DEALK_03360</name>
</gene>
<evidence type="ECO:0000256" key="1">
    <source>
        <dbReference type="ARBA" id="ARBA00022679"/>
    </source>
</evidence>
<protein>
    <submittedName>
        <fullName evidence="4">3-deoxy-D-arabinoheptulosonate-7-phosphate synthase</fullName>
        <ecNumber evidence="4">2.5.1.54</ecNumber>
    </submittedName>
</protein>
<dbReference type="OrthoDB" id="9776934at2"/>
<evidence type="ECO:0000313" key="4">
    <source>
        <dbReference type="EMBL" id="KTB47491.1"/>
    </source>
</evidence>
<dbReference type="Gene3D" id="3.20.20.70">
    <property type="entry name" value="Aldolase class I"/>
    <property type="match status" value="1"/>
</dbReference>
<reference evidence="4 5" key="1">
    <citation type="submission" date="2015-06" db="EMBL/GenBank/DDBJ databases">
        <title>Genome sequence of the organohalide-respiring Dehalogenimonas alkenigignens type strain (IP3-3T).</title>
        <authorList>
            <person name="Key T.A."/>
            <person name="Richmond D.P."/>
            <person name="Bowman K.S."/>
            <person name="Cho Y.-J."/>
            <person name="Chun J."/>
            <person name="da Costa M.S."/>
            <person name="Rainey F.A."/>
            <person name="Moe W.M."/>
        </authorList>
    </citation>
    <scope>NUCLEOTIDE SEQUENCE [LARGE SCALE GENOMIC DNA]</scope>
    <source>
        <strain evidence="4 5">IP3-3</strain>
    </source>
</reference>
<dbReference type="EMBL" id="LFDV01000002">
    <property type="protein sequence ID" value="KTB47491.1"/>
    <property type="molecule type" value="Genomic_DNA"/>
</dbReference>
<sequence>MIIMKKDATEQQIQHAVDEVARAGLRTDVSRGQYLTIIGLIGDETRVDFTHLAALPGVKEARMIQAPYKLINREYSSAYGETGTRIVKVGDVQFGAPEPVFIAGPCAVENRDDLFRIAEQCKAAGAHILRGGVFKPRSSVHSFQGLGSAGHDEAIEALTWLREAGRTFGMPVVTEVRGEAQVDLVAEFVDIIQIGARNMYDQDLLQTAARKKLPVMFKRHFGASVEEFLCFAEYIAAEGNKDIILCERGIVPMGKGKNYTRYMLDLAAVPVVQKETFLPIIVDPSHATGRRDLIRSMSLASIAAGAAGLMIEVHDRPEDARCDASQMIQPSELKEIIAAARQLRTIALK</sequence>
<keyword evidence="5" id="KW-1185">Reference proteome</keyword>
<dbReference type="NCBIfam" id="TIGR01361">
    <property type="entry name" value="DAHP_synth_Bsub"/>
    <property type="match status" value="1"/>
</dbReference>
<dbReference type="PANTHER" id="PTHR43018:SF1">
    <property type="entry name" value="PROTEIN AROA(G)"/>
    <property type="match status" value="1"/>
</dbReference>
<evidence type="ECO:0000259" key="3">
    <source>
        <dbReference type="Pfam" id="PF18152"/>
    </source>
</evidence>
<dbReference type="PATRIC" id="fig|1217799.6.peg.349"/>
<evidence type="ECO:0000313" key="5">
    <source>
        <dbReference type="Proteomes" id="UP000053947"/>
    </source>
</evidence>
<dbReference type="GO" id="GO:0003849">
    <property type="term" value="F:3-deoxy-7-phosphoheptulonate synthase activity"/>
    <property type="evidence" value="ECO:0007669"/>
    <property type="project" value="UniProtKB-EC"/>
</dbReference>
<dbReference type="Proteomes" id="UP000053947">
    <property type="component" value="Unassembled WGS sequence"/>
</dbReference>
<dbReference type="InterPro" id="IPR006268">
    <property type="entry name" value="DAHP_syn_2"/>
</dbReference>
<dbReference type="RefSeq" id="WP_058438108.1">
    <property type="nucleotide sequence ID" value="NZ_KQ758903.1"/>
</dbReference>
<dbReference type="GO" id="GO:0016832">
    <property type="term" value="F:aldehyde-lyase activity"/>
    <property type="evidence" value="ECO:0007669"/>
    <property type="project" value="InterPro"/>
</dbReference>
<feature type="domain" description="DAHP synthase ferredoxin-like" evidence="3">
    <location>
        <begin position="2"/>
        <end position="65"/>
    </location>
</feature>
<dbReference type="InterPro" id="IPR006218">
    <property type="entry name" value="DAHP1/KDSA"/>
</dbReference>
<dbReference type="EC" id="2.5.1.54" evidence="4"/>
<accession>A0A0W0GG07</accession>
<name>A0A0W0GG07_9CHLR</name>
<dbReference type="InterPro" id="IPR041071">
    <property type="entry name" value="DAHP_snth_FXD"/>
</dbReference>
<dbReference type="SUPFAM" id="SSF51569">
    <property type="entry name" value="Aldolase"/>
    <property type="match status" value="1"/>
</dbReference>
<dbReference type="GO" id="GO:0009073">
    <property type="term" value="P:aromatic amino acid family biosynthetic process"/>
    <property type="evidence" value="ECO:0007669"/>
    <property type="project" value="InterPro"/>
</dbReference>
<keyword evidence="1 4" id="KW-0808">Transferase</keyword>
<feature type="domain" description="DAHP synthetase I/KDSA" evidence="2">
    <location>
        <begin position="91"/>
        <end position="345"/>
    </location>
</feature>
<evidence type="ECO:0000259" key="2">
    <source>
        <dbReference type="Pfam" id="PF00793"/>
    </source>
</evidence>
<dbReference type="STRING" id="1217799.DEALK_03360"/>
<dbReference type="InterPro" id="IPR013785">
    <property type="entry name" value="Aldolase_TIM"/>
</dbReference>
<dbReference type="Pfam" id="PF00793">
    <property type="entry name" value="DAHP_synth_1"/>
    <property type="match status" value="1"/>
</dbReference>
<dbReference type="InterPro" id="IPR052899">
    <property type="entry name" value="Class-I_DAHP_synthase"/>
</dbReference>
<organism evidence="4 5">
    <name type="scientific">Dehalogenimonas alkenigignens</name>
    <dbReference type="NCBI Taxonomy" id="1217799"/>
    <lineage>
        <taxon>Bacteria</taxon>
        <taxon>Bacillati</taxon>
        <taxon>Chloroflexota</taxon>
        <taxon>Dehalococcoidia</taxon>
        <taxon>Dehalococcoidales</taxon>
        <taxon>Dehalococcoidaceae</taxon>
        <taxon>Dehalogenimonas</taxon>
    </lineage>
</organism>
<dbReference type="AlphaFoldDB" id="A0A0W0GG07"/>
<comment type="caution">
    <text evidence="4">The sequence shown here is derived from an EMBL/GenBank/DDBJ whole genome shotgun (WGS) entry which is preliminary data.</text>
</comment>
<proteinExistence type="predicted"/>
<dbReference type="Pfam" id="PF18152">
    <property type="entry name" value="DAHP_snth_FXD"/>
    <property type="match status" value="1"/>
</dbReference>
<dbReference type="NCBIfam" id="NF006421">
    <property type="entry name" value="PRK08673.1"/>
    <property type="match status" value="1"/>
</dbReference>
<dbReference type="Gene3D" id="3.30.70.1140">
    <property type="entry name" value="Phospho-2-dehydro-3-deoxyheptonate aldolase, domain 1"/>
    <property type="match status" value="1"/>
</dbReference>
<dbReference type="PANTHER" id="PTHR43018">
    <property type="entry name" value="PHOSPHO-2-DEHYDRO-3-DEOXYHEPTONATE ALDOLASE"/>
    <property type="match status" value="1"/>
</dbReference>